<dbReference type="EMBL" id="AK371705">
    <property type="protein sequence ID" value="BAK02903.1"/>
    <property type="molecule type" value="mRNA"/>
</dbReference>
<evidence type="ECO:0000313" key="2">
    <source>
        <dbReference type="EMBL" id="BAK02903.1"/>
    </source>
</evidence>
<proteinExistence type="evidence at transcript level"/>
<reference evidence="2" key="1">
    <citation type="journal article" date="2011" name="Plant Physiol.">
        <title>Comprehensive sequence analysis of 24,783 barley full-length cDNAs derived from 12 clone libraries.</title>
        <authorList>
            <person name="Matsumoto T."/>
            <person name="Tanaka T."/>
            <person name="Sakai H."/>
            <person name="Amano N."/>
            <person name="Kanamori H."/>
            <person name="Kurita K."/>
            <person name="Kikuta A."/>
            <person name="Kamiya K."/>
            <person name="Yamamoto M."/>
            <person name="Ikawa H."/>
            <person name="Fujii N."/>
            <person name="Hori K."/>
            <person name="Itoh T."/>
            <person name="Sato K."/>
        </authorList>
    </citation>
    <scope>NUCLEOTIDE SEQUENCE</scope>
</reference>
<sequence>MAGAEARWRHRPWRLRSCVRRSRRRRSRPRSQRRRRRGRRPPPQQPQGSEAAEKRPRAGVMTTPVGSRPCTGSGAPGCGAADTKASIGSAVDVCWWQRREPLYLPAP</sequence>
<protein>
    <submittedName>
        <fullName evidence="2">Predicted protein</fullName>
    </submittedName>
</protein>
<dbReference type="AlphaFoldDB" id="F2E6D1"/>
<evidence type="ECO:0000256" key="1">
    <source>
        <dbReference type="SAM" id="MobiDB-lite"/>
    </source>
</evidence>
<accession>F2E6D1</accession>
<name>F2E6D1_HORVV</name>
<feature type="compositionally biased region" description="Basic residues" evidence="1">
    <location>
        <begin position="19"/>
        <end position="40"/>
    </location>
</feature>
<organism evidence="2">
    <name type="scientific">Hordeum vulgare subsp. vulgare</name>
    <name type="common">Domesticated barley</name>
    <dbReference type="NCBI Taxonomy" id="112509"/>
    <lineage>
        <taxon>Eukaryota</taxon>
        <taxon>Viridiplantae</taxon>
        <taxon>Streptophyta</taxon>
        <taxon>Embryophyta</taxon>
        <taxon>Tracheophyta</taxon>
        <taxon>Spermatophyta</taxon>
        <taxon>Magnoliopsida</taxon>
        <taxon>Liliopsida</taxon>
        <taxon>Poales</taxon>
        <taxon>Poaceae</taxon>
        <taxon>BOP clade</taxon>
        <taxon>Pooideae</taxon>
        <taxon>Triticodae</taxon>
        <taxon>Triticeae</taxon>
        <taxon>Hordeinae</taxon>
        <taxon>Hordeum</taxon>
    </lineage>
</organism>
<feature type="region of interest" description="Disordered" evidence="1">
    <location>
        <begin position="19"/>
        <end position="83"/>
    </location>
</feature>